<reference evidence="1" key="2">
    <citation type="journal article" date="2021" name="PeerJ">
        <title>Extensive microbial diversity within the chicken gut microbiome revealed by metagenomics and culture.</title>
        <authorList>
            <person name="Gilroy R."/>
            <person name="Ravi A."/>
            <person name="Getino M."/>
            <person name="Pursley I."/>
            <person name="Horton D.L."/>
            <person name="Alikhan N.F."/>
            <person name="Baker D."/>
            <person name="Gharbi K."/>
            <person name="Hall N."/>
            <person name="Watson M."/>
            <person name="Adriaenssens E.M."/>
            <person name="Foster-Nyarko E."/>
            <person name="Jarju S."/>
            <person name="Secka A."/>
            <person name="Antonio M."/>
            <person name="Oren A."/>
            <person name="Chaudhuri R.R."/>
            <person name="La Ragione R."/>
            <person name="Hildebrand F."/>
            <person name="Pallen M.J."/>
        </authorList>
    </citation>
    <scope>NUCLEOTIDE SEQUENCE</scope>
    <source>
        <strain evidence="1">8207</strain>
    </source>
</reference>
<gene>
    <name evidence="1" type="ORF">IAC69_02040</name>
</gene>
<evidence type="ECO:0000313" key="1">
    <source>
        <dbReference type="EMBL" id="MBO8425240.1"/>
    </source>
</evidence>
<accession>A0A9D9GS65</accession>
<name>A0A9D9GS65_9PROT</name>
<sequence length="238" mass="27579">MKLKYITVGGISDLTKMDDIIKILRAAPNAELALDAHPDDIKMGTARRVWFENILRTVKNMSRNLHLVVRVNGQWAEKFCCGNIPYDLIEYFYLMRKTGLPVIKRWQINIADNHPGVFQSGNVAKLLKNYQNYEFIFQYSPKEYRRIHRLDETGAKFSVIYNINNTLLPPMFDNHPQGYAGNISPENVSERIARIALYANQRRDIWISAEKKLKNPITSEFDIARALKYIKNANAAMR</sequence>
<dbReference type="AlphaFoldDB" id="A0A9D9GS65"/>
<reference evidence="1" key="1">
    <citation type="submission" date="2020-10" db="EMBL/GenBank/DDBJ databases">
        <authorList>
            <person name="Gilroy R."/>
        </authorList>
    </citation>
    <scope>NUCLEOTIDE SEQUENCE</scope>
    <source>
        <strain evidence="1">8207</strain>
    </source>
</reference>
<evidence type="ECO:0000313" key="2">
    <source>
        <dbReference type="Proteomes" id="UP000823630"/>
    </source>
</evidence>
<proteinExistence type="predicted"/>
<comment type="caution">
    <text evidence="1">The sequence shown here is derived from an EMBL/GenBank/DDBJ whole genome shotgun (WGS) entry which is preliminary data.</text>
</comment>
<organism evidence="1 2">
    <name type="scientific">Candidatus Enterousia avistercoris</name>
    <dbReference type="NCBI Taxonomy" id="2840788"/>
    <lineage>
        <taxon>Bacteria</taxon>
        <taxon>Pseudomonadati</taxon>
        <taxon>Pseudomonadota</taxon>
        <taxon>Alphaproteobacteria</taxon>
        <taxon>Candidatus Enterousia</taxon>
    </lineage>
</organism>
<protein>
    <submittedName>
        <fullName evidence="1">Uncharacterized protein</fullName>
    </submittedName>
</protein>
<dbReference type="Proteomes" id="UP000823630">
    <property type="component" value="Unassembled WGS sequence"/>
</dbReference>
<dbReference type="EMBL" id="JADINC010000030">
    <property type="protein sequence ID" value="MBO8425240.1"/>
    <property type="molecule type" value="Genomic_DNA"/>
</dbReference>